<accession>A0A1G2BY01</accession>
<evidence type="ECO:0000313" key="4">
    <source>
        <dbReference type="Proteomes" id="UP000177626"/>
    </source>
</evidence>
<dbReference type="Pfam" id="PF10648">
    <property type="entry name" value="Gmad2"/>
    <property type="match status" value="1"/>
</dbReference>
<feature type="transmembrane region" description="Helical" evidence="1">
    <location>
        <begin position="6"/>
        <end position="26"/>
    </location>
</feature>
<evidence type="ECO:0000259" key="2">
    <source>
        <dbReference type="SMART" id="SM00909"/>
    </source>
</evidence>
<dbReference type="InterPro" id="IPR018911">
    <property type="entry name" value="Gmad2_Ig-like_dom"/>
</dbReference>
<dbReference type="AlphaFoldDB" id="A0A1G2BY01"/>
<evidence type="ECO:0000256" key="1">
    <source>
        <dbReference type="SAM" id="Phobius"/>
    </source>
</evidence>
<keyword evidence="1" id="KW-1133">Transmembrane helix</keyword>
<dbReference type="InterPro" id="IPR019606">
    <property type="entry name" value="GerMN"/>
</dbReference>
<dbReference type="EMBL" id="MHKQ01000013">
    <property type="protein sequence ID" value="OGY94063.1"/>
    <property type="molecule type" value="Genomic_DNA"/>
</dbReference>
<dbReference type="SMART" id="SM00909">
    <property type="entry name" value="Germane"/>
    <property type="match status" value="1"/>
</dbReference>
<sequence>MNKNLIILFLSAVIIMILAIVGLNYAKKPVLTNNNQNQPINENLNVNDDTNDDQVAQMIVVEEPKVNAEVTNPITVAGRARGNWFFEASFPISVYNADNQKLGIGIAQAKSDWMTEDFVDFEAEIEFSNPGTGDGYLLVQKDNPSGLPQYDASLKIPIKFVAATGDLTVKVFFGNENFNPNAMDCSLVYPIERQVAKTEAVARVALESLLVGPTEIEKQNGYYTSLNTGVGINSLKIENATAYVDFDSQLEQAVGGSCRVLAIASQIRETLKQFETVEDVVISVDGRTEDILQP</sequence>
<protein>
    <recommendedName>
        <fullName evidence="2">GerMN domain-containing protein</fullName>
    </recommendedName>
</protein>
<comment type="caution">
    <text evidence="3">The sequence shown here is derived from an EMBL/GenBank/DDBJ whole genome shotgun (WGS) entry which is preliminary data.</text>
</comment>
<dbReference type="Pfam" id="PF10646">
    <property type="entry name" value="Germane"/>
    <property type="match status" value="1"/>
</dbReference>
<keyword evidence="1" id="KW-0812">Transmembrane</keyword>
<feature type="domain" description="GerMN" evidence="2">
    <location>
        <begin position="202"/>
        <end position="293"/>
    </location>
</feature>
<gene>
    <name evidence="3" type="ORF">A2406_00320</name>
</gene>
<reference evidence="3 4" key="1">
    <citation type="journal article" date="2016" name="Nat. Commun.">
        <title>Thousands of microbial genomes shed light on interconnected biogeochemical processes in an aquifer system.</title>
        <authorList>
            <person name="Anantharaman K."/>
            <person name="Brown C.T."/>
            <person name="Hug L.A."/>
            <person name="Sharon I."/>
            <person name="Castelle C.J."/>
            <person name="Probst A.J."/>
            <person name="Thomas B.C."/>
            <person name="Singh A."/>
            <person name="Wilkins M.J."/>
            <person name="Karaoz U."/>
            <person name="Brodie E.L."/>
            <person name="Williams K.H."/>
            <person name="Hubbard S.S."/>
            <person name="Banfield J.F."/>
        </authorList>
    </citation>
    <scope>NUCLEOTIDE SEQUENCE [LARGE SCALE GENOMIC DNA]</scope>
</reference>
<name>A0A1G2BY01_9BACT</name>
<keyword evidence="1" id="KW-0472">Membrane</keyword>
<proteinExistence type="predicted"/>
<organism evidence="3 4">
    <name type="scientific">Candidatus Komeilibacteria bacterium RIFOXYC1_FULL_37_11</name>
    <dbReference type="NCBI Taxonomy" id="1798555"/>
    <lineage>
        <taxon>Bacteria</taxon>
        <taxon>Candidatus Komeiliibacteriota</taxon>
    </lineage>
</organism>
<dbReference type="Proteomes" id="UP000177626">
    <property type="component" value="Unassembled WGS sequence"/>
</dbReference>
<evidence type="ECO:0000313" key="3">
    <source>
        <dbReference type="EMBL" id="OGY94063.1"/>
    </source>
</evidence>